<reference evidence="2" key="1">
    <citation type="submission" date="2018-02" db="EMBL/GenBank/DDBJ databases">
        <title>Genome sequencing of Solimonas sp. HR-BB.</title>
        <authorList>
            <person name="Lee Y."/>
            <person name="Jeon C.O."/>
        </authorList>
    </citation>
    <scope>NUCLEOTIDE SEQUENCE [LARGE SCALE GENOMIC DNA]</scope>
    <source>
        <strain evidence="2">HR-U</strain>
    </source>
</reference>
<sequence length="190" mass="22168">MRSNNKYLQKVQDELDLYRRHLLLGEELSFAQKQVFEKVNVARGWLKSGYSDTQVITLLKNDQVTDLQERRAREILSIAYDLYADIRLSRNHDGVKFLYAEMFREAGWMVYEQAKNAFDLKERKEGAELMKTFRALMAEAAQFDGAYDAKAKDMEGKKKPTKVVLKQVSKNVNGQIQNDFTKEEHYEIGE</sequence>
<protein>
    <submittedName>
        <fullName evidence="1">Uncharacterized protein</fullName>
    </submittedName>
</protein>
<keyword evidence="2" id="KW-1185">Reference proteome</keyword>
<evidence type="ECO:0000313" key="1">
    <source>
        <dbReference type="EMBL" id="PQA59177.1"/>
    </source>
</evidence>
<comment type="caution">
    <text evidence="1">The sequence shown here is derived from an EMBL/GenBank/DDBJ whole genome shotgun (WGS) entry which is preliminary data.</text>
</comment>
<dbReference type="Proteomes" id="UP000239590">
    <property type="component" value="Unassembled WGS sequence"/>
</dbReference>
<evidence type="ECO:0000313" key="2">
    <source>
        <dbReference type="Proteomes" id="UP000239590"/>
    </source>
</evidence>
<accession>A0A2S7IN79</accession>
<dbReference type="EMBL" id="PTRA01000001">
    <property type="protein sequence ID" value="PQA59177.1"/>
    <property type="molecule type" value="Genomic_DNA"/>
</dbReference>
<organism evidence="1 2">
    <name type="scientific">Siphonobacter curvatus</name>
    <dbReference type="NCBI Taxonomy" id="2094562"/>
    <lineage>
        <taxon>Bacteria</taxon>
        <taxon>Pseudomonadati</taxon>
        <taxon>Bacteroidota</taxon>
        <taxon>Cytophagia</taxon>
        <taxon>Cytophagales</taxon>
        <taxon>Cytophagaceae</taxon>
        <taxon>Siphonobacter</taxon>
    </lineage>
</organism>
<name>A0A2S7IN79_9BACT</name>
<proteinExistence type="predicted"/>
<dbReference type="AlphaFoldDB" id="A0A2S7IN79"/>
<dbReference type="OrthoDB" id="947980at2"/>
<dbReference type="RefSeq" id="WP_104710479.1">
    <property type="nucleotide sequence ID" value="NZ_PTRA01000001.1"/>
</dbReference>
<gene>
    <name evidence="1" type="ORF">C5O19_05840</name>
</gene>